<dbReference type="RefSeq" id="WP_008489964.1">
    <property type="nucleotide sequence ID" value="NZ_AMRG01000022.1"/>
</dbReference>
<dbReference type="PATRIC" id="fig|740709.3.peg.2566"/>
<dbReference type="OrthoDB" id="6147138at2"/>
<dbReference type="AlphaFoldDB" id="K2J983"/>
<keyword evidence="2" id="KW-1185">Reference proteome</keyword>
<protein>
    <submittedName>
        <fullName evidence="1">Uncharacterized protein</fullName>
    </submittedName>
</protein>
<proteinExistence type="predicted"/>
<dbReference type="EMBL" id="AMRG01000022">
    <property type="protein sequence ID" value="EKE79721.1"/>
    <property type="molecule type" value="Genomic_DNA"/>
</dbReference>
<organism evidence="1 2">
    <name type="scientific">Idiomarina xiamenensis 10-D-4</name>
    <dbReference type="NCBI Taxonomy" id="740709"/>
    <lineage>
        <taxon>Bacteria</taxon>
        <taxon>Pseudomonadati</taxon>
        <taxon>Pseudomonadota</taxon>
        <taxon>Gammaproteobacteria</taxon>
        <taxon>Alteromonadales</taxon>
        <taxon>Idiomarinaceae</taxon>
        <taxon>Idiomarina</taxon>
    </lineage>
</organism>
<dbReference type="STRING" id="740709.A10D4_12714"/>
<comment type="caution">
    <text evidence="1">The sequence shown here is derived from an EMBL/GenBank/DDBJ whole genome shotgun (WGS) entry which is preliminary data.</text>
</comment>
<evidence type="ECO:0000313" key="1">
    <source>
        <dbReference type="EMBL" id="EKE79721.1"/>
    </source>
</evidence>
<gene>
    <name evidence="1" type="ORF">A10D4_12714</name>
</gene>
<accession>K2J983</accession>
<dbReference type="eggNOG" id="ENOG5032R5E">
    <property type="taxonomic scope" value="Bacteria"/>
</dbReference>
<reference evidence="1 2" key="1">
    <citation type="journal article" date="2012" name="J. Bacteriol.">
        <title>Genome Sequence of Idiomarina xiamenensis Type Strain 10-D-4.</title>
        <authorList>
            <person name="Lai Q."/>
            <person name="Wang L."/>
            <person name="Wang W."/>
            <person name="Shao Z."/>
        </authorList>
    </citation>
    <scope>NUCLEOTIDE SEQUENCE [LARGE SCALE GENOMIC DNA]</scope>
    <source>
        <strain evidence="1 2">10-D-4</strain>
    </source>
</reference>
<name>K2J983_9GAMM</name>
<evidence type="ECO:0000313" key="2">
    <source>
        <dbReference type="Proteomes" id="UP000014115"/>
    </source>
</evidence>
<sequence length="306" mass="33273">MRRTKKKLLLAMVNDGNQDYGIDLIDANGPGLPIQTTGLEVTPLEGEELERELDNGKNGNKPMLLVGMHVKISGNVELTGAGAALTPAAYAPIMQVAGFKETVGASQVDYARVTDNSEPDGSFYFFQDGAIHKLLGARGTMGTSLKVGELPTMSFEITGLYGGVVSGALPSPDFSAWQTPEKVGHDKTVFKLDDVEYKMYEFEHSENNEIAYDENTVEERIYLTDWKPDGQIIIEAPELADFDPFAIARDNATLAMSISHGGGEGKTIELSTAQIQLGKPTYSDREGKVCYTLPFRVLEDVALVTK</sequence>
<dbReference type="Proteomes" id="UP000014115">
    <property type="component" value="Unassembled WGS sequence"/>
</dbReference>